<evidence type="ECO:0000256" key="3">
    <source>
        <dbReference type="ARBA" id="ARBA00022692"/>
    </source>
</evidence>
<dbReference type="InterPro" id="IPR020846">
    <property type="entry name" value="MFS_dom"/>
</dbReference>
<evidence type="ECO:0000256" key="6">
    <source>
        <dbReference type="SAM" id="Phobius"/>
    </source>
</evidence>
<keyword evidence="5 6" id="KW-0472">Membrane</keyword>
<dbReference type="PROSITE" id="PS50850">
    <property type="entry name" value="MFS"/>
    <property type="match status" value="1"/>
</dbReference>
<dbReference type="PANTHER" id="PTHR43791">
    <property type="entry name" value="PERMEASE-RELATED"/>
    <property type="match status" value="1"/>
</dbReference>
<organism evidence="8 9">
    <name type="scientific">Apiospora saccharicola</name>
    <dbReference type="NCBI Taxonomy" id="335842"/>
    <lineage>
        <taxon>Eukaryota</taxon>
        <taxon>Fungi</taxon>
        <taxon>Dikarya</taxon>
        <taxon>Ascomycota</taxon>
        <taxon>Pezizomycotina</taxon>
        <taxon>Sordariomycetes</taxon>
        <taxon>Xylariomycetidae</taxon>
        <taxon>Amphisphaeriales</taxon>
        <taxon>Apiosporaceae</taxon>
        <taxon>Apiospora</taxon>
    </lineage>
</organism>
<proteinExistence type="predicted"/>
<dbReference type="SUPFAM" id="SSF103473">
    <property type="entry name" value="MFS general substrate transporter"/>
    <property type="match status" value="1"/>
</dbReference>
<keyword evidence="2" id="KW-0813">Transport</keyword>
<sequence length="462" mass="51801">SCLNSPFHNLAMASETKRKWYDFSWYAAEDSKEERRFIRKLDLLIVPYAFISYWVKYIDQANLNNAYVAGMKEDLGFHGNELVQLQTLYIVGAVVGQLPFLFLFTYVPLNILIPFMDVCWGVFTLLQFRVTGFAEIAAYRFLVGFFEAAFFPVIHYLFGSWYRGDEIGRRGGIFYVGLSLGTLTAGLIQAWASARLNGVNGLAGWRWMYIICALITIPIGMLGYFVIPGTPDQPNRLVLTEADVIIGEARLKRAGHQSHGKLRVRNLKSALARPQFWAIIVVDVFFWNAGLAGSTGSFLLWIKRLGRYSQSRTNELGTIAPALGIFYTLLVCFLSDLVLGPAWAITLAHTWNAIGLVILTAWNVPESAKWFAYATNYSSQAMSSVLHGWVNAQLRDAPAERAFTLVLINAISQSTTAWTPLLVFPTVEAPRFAKGYAFSLACAIVLIVLVHVLNAYLKREEK</sequence>
<dbReference type="InterPro" id="IPR011701">
    <property type="entry name" value="MFS"/>
</dbReference>
<dbReference type="EMBL" id="JAQQWM010000006">
    <property type="protein sequence ID" value="KAK8060933.1"/>
    <property type="molecule type" value="Genomic_DNA"/>
</dbReference>
<feature type="transmembrane region" description="Helical" evidence="6">
    <location>
        <begin position="402"/>
        <end position="424"/>
    </location>
</feature>
<evidence type="ECO:0000256" key="1">
    <source>
        <dbReference type="ARBA" id="ARBA00004141"/>
    </source>
</evidence>
<evidence type="ECO:0000259" key="7">
    <source>
        <dbReference type="PROSITE" id="PS50850"/>
    </source>
</evidence>
<dbReference type="PANTHER" id="PTHR43791:SF15">
    <property type="entry name" value="TRANSPORTER SEO1-RELATED"/>
    <property type="match status" value="1"/>
</dbReference>
<evidence type="ECO:0000313" key="9">
    <source>
        <dbReference type="Proteomes" id="UP001446871"/>
    </source>
</evidence>
<comment type="caution">
    <text evidence="8">The sequence shown here is derived from an EMBL/GenBank/DDBJ whole genome shotgun (WGS) entry which is preliminary data.</text>
</comment>
<keyword evidence="9" id="KW-1185">Reference proteome</keyword>
<feature type="domain" description="Major facilitator superfamily (MFS) profile" evidence="7">
    <location>
        <begin position="45"/>
        <end position="462"/>
    </location>
</feature>
<feature type="transmembrane region" description="Helical" evidence="6">
    <location>
        <begin position="111"/>
        <end position="130"/>
    </location>
</feature>
<gene>
    <name evidence="8" type="ORF">PG996_010863</name>
</gene>
<keyword evidence="4 6" id="KW-1133">Transmembrane helix</keyword>
<evidence type="ECO:0000313" key="8">
    <source>
        <dbReference type="EMBL" id="KAK8060933.1"/>
    </source>
</evidence>
<protein>
    <submittedName>
        <fullName evidence="8">Major facilitator superfamily transporter</fullName>
    </submittedName>
</protein>
<feature type="transmembrane region" description="Helical" evidence="6">
    <location>
        <begin position="207"/>
        <end position="227"/>
    </location>
</feature>
<feature type="transmembrane region" description="Helical" evidence="6">
    <location>
        <begin position="436"/>
        <end position="457"/>
    </location>
</feature>
<feature type="transmembrane region" description="Helical" evidence="6">
    <location>
        <begin position="319"/>
        <end position="339"/>
    </location>
</feature>
<feature type="transmembrane region" description="Helical" evidence="6">
    <location>
        <begin position="171"/>
        <end position="192"/>
    </location>
</feature>
<feature type="transmembrane region" description="Helical" evidence="6">
    <location>
        <begin position="136"/>
        <end position="159"/>
    </location>
</feature>
<dbReference type="Proteomes" id="UP001446871">
    <property type="component" value="Unassembled WGS sequence"/>
</dbReference>
<name>A0ABR1USX0_9PEZI</name>
<feature type="non-terminal residue" evidence="8">
    <location>
        <position position="1"/>
    </location>
</feature>
<accession>A0ABR1USX0</accession>
<reference evidence="8 9" key="1">
    <citation type="submission" date="2023-01" db="EMBL/GenBank/DDBJ databases">
        <title>Analysis of 21 Apiospora genomes using comparative genomics revels a genus with tremendous synthesis potential of carbohydrate active enzymes and secondary metabolites.</title>
        <authorList>
            <person name="Sorensen T."/>
        </authorList>
    </citation>
    <scope>NUCLEOTIDE SEQUENCE [LARGE SCALE GENOMIC DNA]</scope>
    <source>
        <strain evidence="8 9">CBS 83171</strain>
    </source>
</reference>
<dbReference type="Gene3D" id="1.20.1250.20">
    <property type="entry name" value="MFS general substrate transporter like domains"/>
    <property type="match status" value="1"/>
</dbReference>
<keyword evidence="3 6" id="KW-0812">Transmembrane</keyword>
<feature type="transmembrane region" description="Helical" evidence="6">
    <location>
        <begin position="276"/>
        <end position="299"/>
    </location>
</feature>
<evidence type="ECO:0000256" key="4">
    <source>
        <dbReference type="ARBA" id="ARBA00022989"/>
    </source>
</evidence>
<dbReference type="Pfam" id="PF07690">
    <property type="entry name" value="MFS_1"/>
    <property type="match status" value="1"/>
</dbReference>
<evidence type="ECO:0000256" key="2">
    <source>
        <dbReference type="ARBA" id="ARBA00022448"/>
    </source>
</evidence>
<evidence type="ECO:0000256" key="5">
    <source>
        <dbReference type="ARBA" id="ARBA00023136"/>
    </source>
</evidence>
<comment type="subcellular location">
    <subcellularLocation>
        <location evidence="1">Membrane</location>
        <topology evidence="1">Multi-pass membrane protein</topology>
    </subcellularLocation>
</comment>
<dbReference type="InterPro" id="IPR036259">
    <property type="entry name" value="MFS_trans_sf"/>
</dbReference>
<feature type="transmembrane region" description="Helical" evidence="6">
    <location>
        <begin position="346"/>
        <end position="364"/>
    </location>
</feature>